<dbReference type="InterPro" id="IPR036388">
    <property type="entry name" value="WH-like_DNA-bd_sf"/>
</dbReference>
<evidence type="ECO:0000256" key="1">
    <source>
        <dbReference type="ARBA" id="ARBA00023015"/>
    </source>
</evidence>
<evidence type="ECO:0000256" key="2">
    <source>
        <dbReference type="ARBA" id="ARBA00023125"/>
    </source>
</evidence>
<dbReference type="SMART" id="SM00346">
    <property type="entry name" value="HTH_ICLR"/>
    <property type="match status" value="1"/>
</dbReference>
<dbReference type="Gene3D" id="1.10.10.10">
    <property type="entry name" value="Winged helix-like DNA-binding domain superfamily/Winged helix DNA-binding domain"/>
    <property type="match status" value="1"/>
</dbReference>
<dbReference type="HOGENOM" id="CLU_062618_7_0_11"/>
<feature type="domain" description="IclR-ED" evidence="4">
    <location>
        <begin position="72"/>
        <end position="255"/>
    </location>
</feature>
<dbReference type="Pfam" id="PF09339">
    <property type="entry name" value="HTH_IclR"/>
    <property type="match status" value="1"/>
</dbReference>
<dbReference type="InterPro" id="IPR014757">
    <property type="entry name" value="Tscrpt_reg_IclR_C"/>
</dbReference>
<dbReference type="InterPro" id="IPR005471">
    <property type="entry name" value="Tscrpt_reg_IclR_N"/>
</dbReference>
<organism evidence="5 6">
    <name type="scientific">Psychromicrobium lacuslunae</name>
    <dbReference type="NCBI Taxonomy" id="1618207"/>
    <lineage>
        <taxon>Bacteria</taxon>
        <taxon>Bacillati</taxon>
        <taxon>Actinomycetota</taxon>
        <taxon>Actinomycetes</taxon>
        <taxon>Micrococcales</taxon>
        <taxon>Micrococcaceae</taxon>
        <taxon>Psychromicrobium</taxon>
    </lineage>
</organism>
<dbReference type="SUPFAM" id="SSF55781">
    <property type="entry name" value="GAF domain-like"/>
    <property type="match status" value="1"/>
</dbReference>
<keyword evidence="6" id="KW-1185">Reference proteome</keyword>
<dbReference type="GO" id="GO:0045892">
    <property type="term" value="P:negative regulation of DNA-templated transcription"/>
    <property type="evidence" value="ECO:0007669"/>
    <property type="project" value="TreeGrafter"/>
</dbReference>
<dbReference type="GO" id="GO:0003677">
    <property type="term" value="F:DNA binding"/>
    <property type="evidence" value="ECO:0007669"/>
    <property type="project" value="UniProtKB-KW"/>
</dbReference>
<dbReference type="PANTHER" id="PTHR30136:SF24">
    <property type="entry name" value="HTH-TYPE TRANSCRIPTIONAL REPRESSOR ALLR"/>
    <property type="match status" value="1"/>
</dbReference>
<reference evidence="5 6" key="1">
    <citation type="journal article" date="2015" name="Genome Announc.">
        <title>Complete Genome Sequencing of Protease-Producing Novel Arthrobacter sp. Strain IHBB 11108 Using PacBio Single-Molecule Real-Time Sequencing Technology.</title>
        <authorList>
            <person name="Kiran S."/>
            <person name="Swarnkar M.K."/>
            <person name="Pal M."/>
            <person name="Thakur R."/>
            <person name="Tewari R."/>
            <person name="Singh A.K."/>
            <person name="Gulati A."/>
        </authorList>
    </citation>
    <scope>NUCLEOTIDE SEQUENCE [LARGE SCALE GENOMIC DNA]</scope>
    <source>
        <strain evidence="5 6">IHBB 11108</strain>
    </source>
</reference>
<dbReference type="PANTHER" id="PTHR30136">
    <property type="entry name" value="HELIX-TURN-HELIX TRANSCRIPTIONAL REGULATOR, ICLR FAMILY"/>
    <property type="match status" value="1"/>
</dbReference>
<dbReference type="Gene3D" id="3.30.450.40">
    <property type="match status" value="1"/>
</dbReference>
<dbReference type="RefSeq" id="WP_052663659.1">
    <property type="nucleotide sequence ID" value="NZ_CP011005.1"/>
</dbReference>
<dbReference type="Pfam" id="PF01614">
    <property type="entry name" value="IclR_C"/>
    <property type="match status" value="1"/>
</dbReference>
<keyword evidence="1" id="KW-0805">Transcription regulation</keyword>
<dbReference type="InterPro" id="IPR050707">
    <property type="entry name" value="HTH_MetabolicPath_Reg"/>
</dbReference>
<keyword evidence="3" id="KW-0804">Transcription</keyword>
<dbReference type="InterPro" id="IPR029016">
    <property type="entry name" value="GAF-like_dom_sf"/>
</dbReference>
<dbReference type="Proteomes" id="UP000061839">
    <property type="component" value="Chromosome"/>
</dbReference>
<dbReference type="GO" id="GO:0003700">
    <property type="term" value="F:DNA-binding transcription factor activity"/>
    <property type="evidence" value="ECO:0007669"/>
    <property type="project" value="TreeGrafter"/>
</dbReference>
<dbReference type="PATRIC" id="fig|1618207.4.peg.1335"/>
<accession>A0A0D4BXT9</accession>
<dbReference type="KEGG" id="ari:UM93_06590"/>
<protein>
    <recommendedName>
        <fullName evidence="4">IclR-ED domain-containing protein</fullName>
    </recommendedName>
</protein>
<evidence type="ECO:0000313" key="6">
    <source>
        <dbReference type="Proteomes" id="UP000061839"/>
    </source>
</evidence>
<sequence length="258" mass="27788">MSPVHRNTSEISSLGRATVLLREFLRPVPYMTVEHLVRSTDLPKTTVHRMVDEMLRLGWLSRGECGLQLGTVFFELGQMVPAERTLREAAKPSMQDLQQATQQNVGLAVLDGAEVVYLEALPGRDAPRLPQRVGGRWPAHASCSGKAMLAFAAEPVLQAVQQAGLRQLTPKTITSMEGLLAELAKIRLRGLAFDRQESFETVNGIAAPLRNSAGQVIAALAISGRAGRINLERCEAALAACASSISRTIAAAVPGKFV</sequence>
<evidence type="ECO:0000313" key="5">
    <source>
        <dbReference type="EMBL" id="AJT41272.1"/>
    </source>
</evidence>
<dbReference type="STRING" id="1618207.UM93_06590"/>
<dbReference type="InterPro" id="IPR036390">
    <property type="entry name" value="WH_DNA-bd_sf"/>
</dbReference>
<proteinExistence type="predicted"/>
<gene>
    <name evidence="5" type="ORF">UM93_06590</name>
</gene>
<dbReference type="AlphaFoldDB" id="A0A0D4BXT9"/>
<name>A0A0D4BXT9_9MICC</name>
<evidence type="ECO:0000259" key="4">
    <source>
        <dbReference type="PROSITE" id="PS51078"/>
    </source>
</evidence>
<dbReference type="SUPFAM" id="SSF46785">
    <property type="entry name" value="Winged helix' DNA-binding domain"/>
    <property type="match status" value="1"/>
</dbReference>
<dbReference type="PROSITE" id="PS51078">
    <property type="entry name" value="ICLR_ED"/>
    <property type="match status" value="1"/>
</dbReference>
<evidence type="ECO:0000256" key="3">
    <source>
        <dbReference type="ARBA" id="ARBA00023163"/>
    </source>
</evidence>
<keyword evidence="2" id="KW-0238">DNA-binding</keyword>
<dbReference type="EMBL" id="CP011005">
    <property type="protein sequence ID" value="AJT41272.1"/>
    <property type="molecule type" value="Genomic_DNA"/>
</dbReference>